<feature type="domain" description="ABC transporter" evidence="10">
    <location>
        <begin position="16"/>
        <end position="250"/>
    </location>
</feature>
<dbReference type="PROSITE" id="PS50893">
    <property type="entry name" value="ABC_TRANSPORTER_2"/>
    <property type="match status" value="1"/>
</dbReference>
<dbReference type="InterPro" id="IPR027417">
    <property type="entry name" value="P-loop_NTPase"/>
</dbReference>
<dbReference type="InterPro" id="IPR003439">
    <property type="entry name" value="ABC_transporter-like_ATP-bd"/>
</dbReference>
<evidence type="ECO:0000256" key="8">
    <source>
        <dbReference type="ARBA" id="ARBA00023136"/>
    </source>
</evidence>
<feature type="transmembrane region" description="Helical" evidence="9">
    <location>
        <begin position="25"/>
        <end position="48"/>
    </location>
</feature>
<evidence type="ECO:0000256" key="5">
    <source>
        <dbReference type="ARBA" id="ARBA00022741"/>
    </source>
</evidence>
<evidence type="ECO:0000313" key="11">
    <source>
        <dbReference type="EMBL" id="WVZ56808.1"/>
    </source>
</evidence>
<dbReference type="GO" id="GO:0005743">
    <property type="term" value="C:mitochondrial inner membrane"/>
    <property type="evidence" value="ECO:0007669"/>
    <property type="project" value="TreeGrafter"/>
</dbReference>
<dbReference type="PANTHER" id="PTHR24221:SF402">
    <property type="entry name" value="IRON-SULFUR CLUSTERS TRANSPORTER ABCB7, MITOCHONDRIAL"/>
    <property type="match status" value="1"/>
</dbReference>
<keyword evidence="5" id="KW-0547">Nucleotide-binding</keyword>
<dbReference type="GO" id="GO:0042626">
    <property type="term" value="F:ATPase-coupled transmembrane transporter activity"/>
    <property type="evidence" value="ECO:0007669"/>
    <property type="project" value="TreeGrafter"/>
</dbReference>
<dbReference type="GO" id="GO:0005886">
    <property type="term" value="C:plasma membrane"/>
    <property type="evidence" value="ECO:0007669"/>
    <property type="project" value="UniProtKB-SubCell"/>
</dbReference>
<keyword evidence="4 9" id="KW-0812">Transmembrane</keyword>
<sequence length="266" mass="29191">MPDGFASSPDSSGCHLHARASLLGAYGFLLVLALLTPATTIGVPLLCYHMCRSRKSTILRLLFRFFDLASGSIRIDGQDIRGVTLESLRKCLGVVPQDTVLFNDTIKHNIQYGRLSAKDEEVYDAARRAAIHDTIMNFPDKYETVVGERGLKLSGGEKQRVSIARVFLKEPSILLCDEATSALDSTTEASILNSLKSLSVDRTSIFIAHRLTTAMQCDEIIVLENGKVVEQGPHDFLLSRGGRYAELWFQQNNSDATDAAAVSLEV</sequence>
<evidence type="ECO:0000313" key="12">
    <source>
        <dbReference type="Proteomes" id="UP001341281"/>
    </source>
</evidence>
<protein>
    <recommendedName>
        <fullName evidence="10">ABC transporter domain-containing protein</fullName>
    </recommendedName>
</protein>
<dbReference type="SUPFAM" id="SSF52540">
    <property type="entry name" value="P-loop containing nucleoside triphosphate hydrolases"/>
    <property type="match status" value="1"/>
</dbReference>
<evidence type="ECO:0000256" key="2">
    <source>
        <dbReference type="ARBA" id="ARBA00022448"/>
    </source>
</evidence>
<name>A0AAQ3SMG6_PASNO</name>
<dbReference type="Pfam" id="PF00005">
    <property type="entry name" value="ABC_tran"/>
    <property type="match status" value="1"/>
</dbReference>
<organism evidence="11 12">
    <name type="scientific">Paspalum notatum var. saurae</name>
    <dbReference type="NCBI Taxonomy" id="547442"/>
    <lineage>
        <taxon>Eukaryota</taxon>
        <taxon>Viridiplantae</taxon>
        <taxon>Streptophyta</taxon>
        <taxon>Embryophyta</taxon>
        <taxon>Tracheophyta</taxon>
        <taxon>Spermatophyta</taxon>
        <taxon>Magnoliopsida</taxon>
        <taxon>Liliopsida</taxon>
        <taxon>Poales</taxon>
        <taxon>Poaceae</taxon>
        <taxon>PACMAD clade</taxon>
        <taxon>Panicoideae</taxon>
        <taxon>Andropogonodae</taxon>
        <taxon>Paspaleae</taxon>
        <taxon>Paspalinae</taxon>
        <taxon>Paspalum</taxon>
    </lineage>
</organism>
<evidence type="ECO:0000259" key="10">
    <source>
        <dbReference type="PROSITE" id="PS50893"/>
    </source>
</evidence>
<dbReference type="GO" id="GO:0006879">
    <property type="term" value="P:intracellular iron ion homeostasis"/>
    <property type="evidence" value="ECO:0007669"/>
    <property type="project" value="TreeGrafter"/>
</dbReference>
<dbReference type="InterPro" id="IPR017871">
    <property type="entry name" value="ABC_transporter-like_CS"/>
</dbReference>
<keyword evidence="2" id="KW-0813">Transport</keyword>
<dbReference type="Gene3D" id="3.40.50.300">
    <property type="entry name" value="P-loop containing nucleotide triphosphate hydrolases"/>
    <property type="match status" value="1"/>
</dbReference>
<keyword evidence="6" id="KW-0067">ATP-binding</keyword>
<dbReference type="EMBL" id="CP144746">
    <property type="protein sequence ID" value="WVZ56808.1"/>
    <property type="molecule type" value="Genomic_DNA"/>
</dbReference>
<reference evidence="11 12" key="1">
    <citation type="submission" date="2024-02" db="EMBL/GenBank/DDBJ databases">
        <title>High-quality chromosome-scale genome assembly of Pensacola bahiagrass (Paspalum notatum Flugge var. saurae).</title>
        <authorList>
            <person name="Vega J.M."/>
            <person name="Podio M."/>
            <person name="Orjuela J."/>
            <person name="Siena L.A."/>
            <person name="Pessino S.C."/>
            <person name="Combes M.C."/>
            <person name="Mariac C."/>
            <person name="Albertini E."/>
            <person name="Pupilli F."/>
            <person name="Ortiz J.P.A."/>
            <person name="Leblanc O."/>
        </authorList>
    </citation>
    <scope>NUCLEOTIDE SEQUENCE [LARGE SCALE GENOMIC DNA]</scope>
    <source>
        <strain evidence="11">R1</strain>
        <tissue evidence="11">Leaf</tissue>
    </source>
</reference>
<evidence type="ECO:0000256" key="9">
    <source>
        <dbReference type="SAM" id="Phobius"/>
    </source>
</evidence>
<accession>A0AAQ3SMG6</accession>
<dbReference type="GO" id="GO:0016887">
    <property type="term" value="F:ATP hydrolysis activity"/>
    <property type="evidence" value="ECO:0007669"/>
    <property type="project" value="InterPro"/>
</dbReference>
<evidence type="ECO:0000256" key="6">
    <source>
        <dbReference type="ARBA" id="ARBA00022840"/>
    </source>
</evidence>
<dbReference type="GO" id="GO:0005524">
    <property type="term" value="F:ATP binding"/>
    <property type="evidence" value="ECO:0007669"/>
    <property type="project" value="UniProtKB-KW"/>
</dbReference>
<dbReference type="FunFam" id="3.40.50.300:FF:000221">
    <property type="entry name" value="Multidrug ABC transporter ATP-binding protein"/>
    <property type="match status" value="1"/>
</dbReference>
<dbReference type="PROSITE" id="PS00211">
    <property type="entry name" value="ABC_TRANSPORTER_1"/>
    <property type="match status" value="1"/>
</dbReference>
<evidence type="ECO:0000256" key="3">
    <source>
        <dbReference type="ARBA" id="ARBA00022475"/>
    </source>
</evidence>
<keyword evidence="7 9" id="KW-1133">Transmembrane helix</keyword>
<keyword evidence="8 9" id="KW-0472">Membrane</keyword>
<evidence type="ECO:0000256" key="4">
    <source>
        <dbReference type="ARBA" id="ARBA00022692"/>
    </source>
</evidence>
<keyword evidence="3" id="KW-1003">Cell membrane</keyword>
<dbReference type="AlphaFoldDB" id="A0AAQ3SMG6"/>
<evidence type="ECO:0000256" key="1">
    <source>
        <dbReference type="ARBA" id="ARBA00004651"/>
    </source>
</evidence>
<comment type="subcellular location">
    <subcellularLocation>
        <location evidence="1">Cell membrane</location>
        <topology evidence="1">Multi-pass membrane protein</topology>
    </subcellularLocation>
</comment>
<dbReference type="InterPro" id="IPR039421">
    <property type="entry name" value="Type_1_exporter"/>
</dbReference>
<evidence type="ECO:0000256" key="7">
    <source>
        <dbReference type="ARBA" id="ARBA00022989"/>
    </source>
</evidence>
<keyword evidence="12" id="KW-1185">Reference proteome</keyword>
<gene>
    <name evidence="11" type="ORF">U9M48_007285</name>
</gene>
<dbReference type="Proteomes" id="UP001341281">
    <property type="component" value="Chromosome 02"/>
</dbReference>
<proteinExistence type="predicted"/>
<dbReference type="PANTHER" id="PTHR24221">
    <property type="entry name" value="ATP-BINDING CASSETTE SUB-FAMILY B"/>
    <property type="match status" value="1"/>
</dbReference>